<dbReference type="Gene3D" id="6.10.340.10">
    <property type="match status" value="1"/>
</dbReference>
<evidence type="ECO:0000259" key="9">
    <source>
        <dbReference type="PROSITE" id="PS50192"/>
    </source>
</evidence>
<accession>Q89EB4</accession>
<dbReference type="PANTHER" id="PTHR32089:SF112">
    <property type="entry name" value="LYSOZYME-LIKE PROTEIN-RELATED"/>
    <property type="match status" value="1"/>
</dbReference>
<dbReference type="SMART" id="SM00283">
    <property type="entry name" value="MA"/>
    <property type="match status" value="1"/>
</dbReference>
<keyword evidence="12" id="KW-1185">Reference proteome</keyword>
<comment type="similarity">
    <text evidence="4">Belongs to the methyl-accepting chemotaxis (MCP) protein family.</text>
</comment>
<dbReference type="PRINTS" id="PR00260">
    <property type="entry name" value="CHEMTRNSDUCR"/>
</dbReference>
<protein>
    <submittedName>
        <fullName evidence="11">Blr7173 protein</fullName>
    </submittedName>
</protein>
<evidence type="ECO:0000256" key="7">
    <source>
        <dbReference type="SAM" id="Phobius"/>
    </source>
</evidence>
<dbReference type="PROSITE" id="PS50192">
    <property type="entry name" value="T_SNARE"/>
    <property type="match status" value="1"/>
</dbReference>
<dbReference type="GO" id="GO:0005886">
    <property type="term" value="C:plasma membrane"/>
    <property type="evidence" value="ECO:0007669"/>
    <property type="project" value="UniProtKB-SubCell"/>
</dbReference>
<dbReference type="eggNOG" id="COG0840">
    <property type="taxonomic scope" value="Bacteria"/>
</dbReference>
<name>Q89EB4_BRADU</name>
<dbReference type="CDD" id="cd06225">
    <property type="entry name" value="HAMP"/>
    <property type="match status" value="1"/>
</dbReference>
<dbReference type="InterPro" id="IPR029151">
    <property type="entry name" value="Sensor-like_sf"/>
</dbReference>
<dbReference type="SMART" id="SM00304">
    <property type="entry name" value="HAMP"/>
    <property type="match status" value="1"/>
</dbReference>
<keyword evidence="7" id="KW-1133">Transmembrane helix</keyword>
<proteinExistence type="inferred from homology"/>
<dbReference type="SUPFAM" id="SSF58104">
    <property type="entry name" value="Methyl-accepting chemotaxis protein (MCP) signaling domain"/>
    <property type="match status" value="1"/>
</dbReference>
<dbReference type="HOGENOM" id="CLU_000445_107_19_5"/>
<dbReference type="PATRIC" id="fig|224911.5.peg.7363"/>
<dbReference type="PROSITE" id="PS50111">
    <property type="entry name" value="CHEMOTAXIS_TRANSDUC_2"/>
    <property type="match status" value="1"/>
</dbReference>
<dbReference type="STRING" id="224911.AAV28_33510"/>
<dbReference type="Gene3D" id="1.10.287.950">
    <property type="entry name" value="Methyl-accepting chemotaxis protein"/>
    <property type="match status" value="1"/>
</dbReference>
<feature type="region of interest" description="Disordered" evidence="6">
    <location>
        <begin position="652"/>
        <end position="688"/>
    </location>
</feature>
<sequence>MRTSLGLRMRITVALAVTAAATALFAVLGAMWIIAGIIDRADQRELRSHYDALQSRIAEESHRAAAMSAVVAAMPATQEAMAKQDREALVRLFGPVFTAIKSDYGVDQFQFHVPPATSYLRVHQPAKFGDDLSGFRKTVVVANQDRKVVVGLEGGVAGLGIRGVVPIAQGAKHLGTVEFGLTFGQPFLDDFKTNRHVDVAFHLADGSGFKLFGGTLKGKSFFDTADYGRAAEGGFTVRQARLDTTPVAALLGPIRDFSGKPLGAVELVMDNADYEASADRAWLLAIGIAALGLVLAAIVGYLIARSISRPILSITNVMRELADGRLDVAVPTSKANDEVGAMVKAVAVFRDNAVNFDKLQAEQLEAKAQSEAEKRRAFAALADNFEASIREVVTTVSAAAVEMEHTARSMSAIVEQSREQTRTVSSASALASENVQTVAAAAEELSSSMTEISRRLAHATEVVGKAASDGRQSNARVQSLADAAQKIGDVVSFINGIAGQTNLLALNATIEAARAGEAGRGFAVVASEVKALATQTAKATEEIGAQVTAVQGETTGAVDGIQSICATIQQVDEISAAIAAAVGQQGTATQEIAQNVQQAAARTGEVSQNISGVTAGIAATGTRPRKCWAPRSSCRSSRNGCATRSIVSWRISGRRSSHYRSGGRPGESQDPLPQGRVAARSSNPESSPNDIRWLWVLAFARTTPGR</sequence>
<dbReference type="PhylomeDB" id="Q89EB4"/>
<dbReference type="AlphaFoldDB" id="Q89EB4"/>
<dbReference type="InterPro" id="IPR004089">
    <property type="entry name" value="MCPsignal_dom"/>
</dbReference>
<gene>
    <name evidence="11" type="ordered locus">blr7173</name>
</gene>
<feature type="domain" description="HAMP" evidence="10">
    <location>
        <begin position="305"/>
        <end position="358"/>
    </location>
</feature>
<evidence type="ECO:0000313" key="12">
    <source>
        <dbReference type="Proteomes" id="UP000002526"/>
    </source>
</evidence>
<dbReference type="InterPro" id="IPR003660">
    <property type="entry name" value="HAMP_dom"/>
</dbReference>
<dbReference type="SUPFAM" id="SSF103190">
    <property type="entry name" value="Sensory domain-like"/>
    <property type="match status" value="1"/>
</dbReference>
<dbReference type="EMBL" id="BA000040">
    <property type="protein sequence ID" value="BAC52438.1"/>
    <property type="molecule type" value="Genomic_DNA"/>
</dbReference>
<dbReference type="OrthoDB" id="1776073at2"/>
<dbReference type="Pfam" id="PF00672">
    <property type="entry name" value="HAMP"/>
    <property type="match status" value="1"/>
</dbReference>
<dbReference type="Pfam" id="PF14827">
    <property type="entry name" value="dCache_3"/>
    <property type="match status" value="1"/>
</dbReference>
<dbReference type="InParanoid" id="Q89EB4"/>
<keyword evidence="2" id="KW-0997">Cell inner membrane</keyword>
<evidence type="ECO:0000256" key="1">
    <source>
        <dbReference type="ARBA" id="ARBA00004429"/>
    </source>
</evidence>
<dbReference type="InterPro" id="IPR029150">
    <property type="entry name" value="dCache_3"/>
</dbReference>
<feature type="transmembrane region" description="Helical" evidence="7">
    <location>
        <begin position="281"/>
        <end position="304"/>
    </location>
</feature>
<evidence type="ECO:0000256" key="3">
    <source>
        <dbReference type="ARBA" id="ARBA00023224"/>
    </source>
</evidence>
<feature type="transmembrane region" description="Helical" evidence="7">
    <location>
        <begin position="12"/>
        <end position="38"/>
    </location>
</feature>
<dbReference type="GO" id="GO:0006935">
    <property type="term" value="P:chemotaxis"/>
    <property type="evidence" value="ECO:0000318"/>
    <property type="project" value="GO_Central"/>
</dbReference>
<reference evidence="12" key="1">
    <citation type="journal article" date="2002" name="DNA Res.">
        <title>Complete genomic sequence of nitrogen-fixing symbiotic bacterium Bradyrhizobium japonicum USDA110.</title>
        <authorList>
            <person name="Kaneko T."/>
            <person name="Nakamura Y."/>
            <person name="Sato S."/>
            <person name="Minamisawa K."/>
            <person name="Uchiumi T."/>
            <person name="Sasamoto S."/>
            <person name="Watanabe A."/>
            <person name="Idesawa K."/>
            <person name="Iriguchi M."/>
            <person name="Kawashima K."/>
            <person name="Kohara M."/>
            <person name="Matsumoto M."/>
            <person name="Shimpo S."/>
            <person name="Tsuruoka H."/>
            <person name="Wada T."/>
            <person name="Yamada M."/>
            <person name="Tabata S."/>
        </authorList>
    </citation>
    <scope>NUCLEOTIDE SEQUENCE [LARGE SCALE GENOMIC DNA]</scope>
    <source>
        <strain evidence="12">JCM 10833 / BCRC 13528 / IAM 13628 / NBRC 14792 / USDA 110</strain>
    </source>
</reference>
<evidence type="ECO:0000259" key="10">
    <source>
        <dbReference type="PROSITE" id="PS50885"/>
    </source>
</evidence>
<evidence type="ECO:0000259" key="8">
    <source>
        <dbReference type="PROSITE" id="PS50111"/>
    </source>
</evidence>
<evidence type="ECO:0000256" key="5">
    <source>
        <dbReference type="PROSITE-ProRule" id="PRU00284"/>
    </source>
</evidence>
<dbReference type="Pfam" id="PF00015">
    <property type="entry name" value="MCPsignal"/>
    <property type="match status" value="1"/>
</dbReference>
<feature type="domain" description="Methyl-accepting transducer" evidence="8">
    <location>
        <begin position="385"/>
        <end position="621"/>
    </location>
</feature>
<feature type="domain" description="T-SNARE coiled-coil homology" evidence="9">
    <location>
        <begin position="559"/>
        <end position="613"/>
    </location>
</feature>
<evidence type="ECO:0000313" key="11">
    <source>
        <dbReference type="EMBL" id="BAC52438.1"/>
    </source>
</evidence>
<evidence type="ECO:0000256" key="4">
    <source>
        <dbReference type="ARBA" id="ARBA00029447"/>
    </source>
</evidence>
<dbReference type="eggNOG" id="COG2770">
    <property type="taxonomic scope" value="Bacteria"/>
</dbReference>
<evidence type="ECO:0000256" key="2">
    <source>
        <dbReference type="ARBA" id="ARBA00022519"/>
    </source>
</evidence>
<keyword evidence="2" id="KW-1003">Cell membrane</keyword>
<dbReference type="GO" id="GO:0007165">
    <property type="term" value="P:signal transduction"/>
    <property type="evidence" value="ECO:0007669"/>
    <property type="project" value="UniProtKB-KW"/>
</dbReference>
<keyword evidence="3 5" id="KW-0807">Transducer</keyword>
<dbReference type="GO" id="GO:0004888">
    <property type="term" value="F:transmembrane signaling receptor activity"/>
    <property type="evidence" value="ECO:0007669"/>
    <property type="project" value="InterPro"/>
</dbReference>
<keyword evidence="7" id="KW-0812">Transmembrane</keyword>
<organism evidence="11 12">
    <name type="scientific">Bradyrhizobium diazoefficiens (strain JCM 10833 / BCRC 13528 / IAM 13628 / NBRC 14792 / USDA 110)</name>
    <dbReference type="NCBI Taxonomy" id="224911"/>
    <lineage>
        <taxon>Bacteria</taxon>
        <taxon>Pseudomonadati</taxon>
        <taxon>Pseudomonadota</taxon>
        <taxon>Alphaproteobacteria</taxon>
        <taxon>Hyphomicrobiales</taxon>
        <taxon>Nitrobacteraceae</taxon>
        <taxon>Bradyrhizobium</taxon>
    </lineage>
</organism>
<dbReference type="Gene3D" id="3.30.450.20">
    <property type="entry name" value="PAS domain"/>
    <property type="match status" value="1"/>
</dbReference>
<comment type="subcellular location">
    <subcellularLocation>
        <location evidence="1">Cell inner membrane</location>
        <topology evidence="1">Multi-pass membrane protein</topology>
    </subcellularLocation>
</comment>
<dbReference type="PROSITE" id="PS50885">
    <property type="entry name" value="HAMP"/>
    <property type="match status" value="1"/>
</dbReference>
<dbReference type="PANTHER" id="PTHR32089">
    <property type="entry name" value="METHYL-ACCEPTING CHEMOTAXIS PROTEIN MCPB"/>
    <property type="match status" value="1"/>
</dbReference>
<dbReference type="InterPro" id="IPR004090">
    <property type="entry name" value="Chemotax_Me-accpt_rcpt"/>
</dbReference>
<dbReference type="EnsemblBacteria" id="BAC52438">
    <property type="protein sequence ID" value="BAC52438"/>
    <property type="gene ID" value="BAC52438"/>
</dbReference>
<dbReference type="KEGG" id="bja:blr7173"/>
<dbReference type="Proteomes" id="UP000002526">
    <property type="component" value="Chromosome"/>
</dbReference>
<keyword evidence="7" id="KW-0472">Membrane</keyword>
<dbReference type="InterPro" id="IPR000727">
    <property type="entry name" value="T_SNARE_dom"/>
</dbReference>
<evidence type="ECO:0000256" key="6">
    <source>
        <dbReference type="SAM" id="MobiDB-lite"/>
    </source>
</evidence>